<organism evidence="4 5">
    <name type="scientific">Cetraspora pellucida</name>
    <dbReference type="NCBI Taxonomy" id="1433469"/>
    <lineage>
        <taxon>Eukaryota</taxon>
        <taxon>Fungi</taxon>
        <taxon>Fungi incertae sedis</taxon>
        <taxon>Mucoromycota</taxon>
        <taxon>Glomeromycotina</taxon>
        <taxon>Glomeromycetes</taxon>
        <taxon>Diversisporales</taxon>
        <taxon>Gigasporaceae</taxon>
        <taxon>Cetraspora</taxon>
    </lineage>
</organism>
<dbReference type="InterPro" id="IPR040554">
    <property type="entry name" value="KPWE_PEX14_dom"/>
</dbReference>
<evidence type="ECO:0000259" key="3">
    <source>
        <dbReference type="Pfam" id="PF25871"/>
    </source>
</evidence>
<evidence type="ECO:0000256" key="1">
    <source>
        <dbReference type="SAM" id="MobiDB-lite"/>
    </source>
</evidence>
<feature type="domain" description="PEX14-like helix-turn-helix" evidence="3">
    <location>
        <begin position="9"/>
        <end position="75"/>
    </location>
</feature>
<sequence length="132" mass="15432">MTSANINQQIFVKFERYDFDKDEDFQAGLQSVLTSHQNKSQEELDKLKEKAKWFYFSKVVQKFDYTEYLAWKSNEPPASESSDNQDTPRQDVTTNGIKEIPDEINHGTPSTSTTKPRPKPWEKRKENIPETI</sequence>
<dbReference type="PANTHER" id="PTHR36855">
    <property type="entry name" value="CHROMOSOME 10, WHOLE GENOME SHOTGUN SEQUENCE"/>
    <property type="match status" value="1"/>
</dbReference>
<dbReference type="EMBL" id="CAJVQA010004020">
    <property type="protein sequence ID" value="CAG8589473.1"/>
    <property type="molecule type" value="Genomic_DNA"/>
</dbReference>
<protein>
    <submittedName>
        <fullName evidence="4">4026_t:CDS:1</fullName>
    </submittedName>
</protein>
<feature type="compositionally biased region" description="Basic and acidic residues" evidence="1">
    <location>
        <begin position="119"/>
        <end position="132"/>
    </location>
</feature>
<gene>
    <name evidence="4" type="ORF">CPELLU_LOCUS6464</name>
</gene>
<feature type="domain" description="Peroxisomal membrane protein PEX14-like KPWE" evidence="2">
    <location>
        <begin position="95"/>
        <end position="123"/>
    </location>
</feature>
<dbReference type="Pfam" id="PF25871">
    <property type="entry name" value="HTH_76"/>
    <property type="match status" value="1"/>
</dbReference>
<dbReference type="AlphaFoldDB" id="A0A9N9C680"/>
<dbReference type="Proteomes" id="UP000789759">
    <property type="component" value="Unassembled WGS sequence"/>
</dbReference>
<keyword evidence="5" id="KW-1185">Reference proteome</keyword>
<accession>A0A9N9C680</accession>
<reference evidence="4" key="1">
    <citation type="submission" date="2021-06" db="EMBL/GenBank/DDBJ databases">
        <authorList>
            <person name="Kallberg Y."/>
            <person name="Tangrot J."/>
            <person name="Rosling A."/>
        </authorList>
    </citation>
    <scope>NUCLEOTIDE SEQUENCE</scope>
    <source>
        <strain evidence="4">FL966</strain>
    </source>
</reference>
<evidence type="ECO:0000259" key="2">
    <source>
        <dbReference type="Pfam" id="PF17733"/>
    </source>
</evidence>
<feature type="compositionally biased region" description="Polar residues" evidence="1">
    <location>
        <begin position="79"/>
        <end position="96"/>
    </location>
</feature>
<name>A0A9N9C680_9GLOM</name>
<dbReference type="OrthoDB" id="9936937at2759"/>
<feature type="region of interest" description="Disordered" evidence="1">
    <location>
        <begin position="74"/>
        <end position="132"/>
    </location>
</feature>
<comment type="caution">
    <text evidence="4">The sequence shown here is derived from an EMBL/GenBank/DDBJ whole genome shotgun (WGS) entry which is preliminary data.</text>
</comment>
<evidence type="ECO:0000313" key="5">
    <source>
        <dbReference type="Proteomes" id="UP000789759"/>
    </source>
</evidence>
<dbReference type="PANTHER" id="PTHR36855:SF1">
    <property type="entry name" value="PEROXISOME MEMBRANE ANCHOR PROTEIN PEX14P N-TERMINAL DOMAIN-CONTAINING PROTEIN"/>
    <property type="match status" value="1"/>
</dbReference>
<evidence type="ECO:0000313" key="4">
    <source>
        <dbReference type="EMBL" id="CAG8589473.1"/>
    </source>
</evidence>
<dbReference type="InterPro" id="IPR058841">
    <property type="entry name" value="HTH_76"/>
</dbReference>
<proteinExistence type="predicted"/>
<dbReference type="Pfam" id="PF17733">
    <property type="entry name" value="KPWE_dom"/>
    <property type="match status" value="1"/>
</dbReference>